<accession>A0ABW5PT75</accession>
<gene>
    <name evidence="4" type="ORF">ACFSTF_12635</name>
</gene>
<comment type="subcellular location">
    <subcellularLocation>
        <location evidence="1">Cell surface</location>
    </subcellularLocation>
</comment>
<evidence type="ECO:0000313" key="5">
    <source>
        <dbReference type="Proteomes" id="UP001597458"/>
    </source>
</evidence>
<keyword evidence="5" id="KW-1185">Reference proteome</keyword>
<keyword evidence="3" id="KW-0812">Transmembrane</keyword>
<dbReference type="Pfam" id="PF07963">
    <property type="entry name" value="N_methyl"/>
    <property type="match status" value="1"/>
</dbReference>
<dbReference type="Proteomes" id="UP001597458">
    <property type="component" value="Unassembled WGS sequence"/>
</dbReference>
<reference evidence="5" key="1">
    <citation type="journal article" date="2019" name="Int. J. Syst. Evol. Microbiol.">
        <title>The Global Catalogue of Microorganisms (GCM) 10K type strain sequencing project: providing services to taxonomists for standard genome sequencing and annotation.</title>
        <authorList>
            <consortium name="The Broad Institute Genomics Platform"/>
            <consortium name="The Broad Institute Genome Sequencing Center for Infectious Disease"/>
            <person name="Wu L."/>
            <person name="Ma J."/>
        </authorList>
    </citation>
    <scope>NUCLEOTIDE SEQUENCE [LARGE SCALE GENOMIC DNA]</scope>
    <source>
        <strain evidence="5">TISTR 2241</strain>
    </source>
</reference>
<feature type="transmembrane region" description="Helical" evidence="3">
    <location>
        <begin position="13"/>
        <end position="32"/>
    </location>
</feature>
<protein>
    <submittedName>
        <fullName evidence="4">Prepilin-type N-terminal cleavage/methylation domain-containing protein</fullName>
    </submittedName>
</protein>
<dbReference type="InterPro" id="IPR012902">
    <property type="entry name" value="N_methyl_site"/>
</dbReference>
<evidence type="ECO:0000313" key="4">
    <source>
        <dbReference type="EMBL" id="MFD2618155.1"/>
    </source>
</evidence>
<sequence>MTYNDKGMTLIEILAAITLLSVVLISFASFFIQGSRVTSFNGVKSTALQLAQDQISKITYAQSAPGCPAQSISSPTSTPIGHQCIVNHTEQVIGNHTYQLYTYLLEPSNNAHLPIFVVRSYYNHTNYVELYNYYTAKQN</sequence>
<keyword evidence="3" id="KW-0472">Membrane</keyword>
<evidence type="ECO:0000256" key="1">
    <source>
        <dbReference type="ARBA" id="ARBA00004241"/>
    </source>
</evidence>
<proteinExistence type="predicted"/>
<name>A0ABW5PT75_9BACI</name>
<dbReference type="NCBIfam" id="TIGR02532">
    <property type="entry name" value="IV_pilin_GFxxxE"/>
    <property type="match status" value="1"/>
</dbReference>
<evidence type="ECO:0000256" key="2">
    <source>
        <dbReference type="ARBA" id="ARBA00023287"/>
    </source>
</evidence>
<keyword evidence="2" id="KW-0178">Competence</keyword>
<evidence type="ECO:0000256" key="3">
    <source>
        <dbReference type="SAM" id="Phobius"/>
    </source>
</evidence>
<comment type="caution">
    <text evidence="4">The sequence shown here is derived from an EMBL/GenBank/DDBJ whole genome shotgun (WGS) entry which is preliminary data.</text>
</comment>
<dbReference type="EMBL" id="JBHUMR010000014">
    <property type="protein sequence ID" value="MFD2618155.1"/>
    <property type="molecule type" value="Genomic_DNA"/>
</dbReference>
<organism evidence="4 5">
    <name type="scientific">Terrilactibacillus laevilacticus</name>
    <dbReference type="NCBI Taxonomy" id="1380157"/>
    <lineage>
        <taxon>Bacteria</taxon>
        <taxon>Bacillati</taxon>
        <taxon>Bacillota</taxon>
        <taxon>Bacilli</taxon>
        <taxon>Bacillales</taxon>
        <taxon>Bacillaceae</taxon>
        <taxon>Terrilactibacillus</taxon>
    </lineage>
</organism>
<dbReference type="RefSeq" id="WP_141190064.1">
    <property type="nucleotide sequence ID" value="NZ_JBHUMR010000014.1"/>
</dbReference>
<keyword evidence="3" id="KW-1133">Transmembrane helix</keyword>